<proteinExistence type="predicted"/>
<sequence length="253" mass="29871">MKIVVDKSHKNSLIELQALLENFEQQGRMLSDGSRNQIKIFQLDRDEVAIKAFKVPNLINKVAYKFLRKSKAQRSFEYAQQLLSKGVLTPKPIAYATEESVLFFGKSFYICDNLNADLTYRKLIEDKNYPNRTQILKAFTQFTFRMHEQGIHFLDHSPGNTLIVKKEKGYDFYLVDLNRMEFGDLDFETRMRNFSRLTPHKEMIDIMATEYAALGGYDLLKTKSSMWSYTTEFQQKFYRKKALKKKLKFWKTN</sequence>
<dbReference type="RefSeq" id="WP_128758641.1">
    <property type="nucleotide sequence ID" value="NZ_QOVM01000007.1"/>
</dbReference>
<dbReference type="AlphaFoldDB" id="A0A4V1KQB1"/>
<dbReference type="OrthoDB" id="9773772at2"/>
<dbReference type="Pfam" id="PF06293">
    <property type="entry name" value="Kdo"/>
    <property type="match status" value="1"/>
</dbReference>
<gene>
    <name evidence="1" type="ORF">DSM00_2896</name>
</gene>
<accession>A0A4V1KQB1</accession>
<keyword evidence="2" id="KW-1185">Reference proteome</keyword>
<dbReference type="Proteomes" id="UP000289238">
    <property type="component" value="Unassembled WGS sequence"/>
</dbReference>
<name>A0A4V1KQB1_9FLAO</name>
<reference evidence="1 2" key="1">
    <citation type="submission" date="2018-07" db="EMBL/GenBank/DDBJ databases">
        <title>Leeuwenhoekiella genomics.</title>
        <authorList>
            <person name="Tahon G."/>
            <person name="Willems A."/>
        </authorList>
    </citation>
    <scope>NUCLEOTIDE SEQUENCE [LARGE SCALE GENOMIC DNA]</scope>
    <source>
        <strain evidence="1 2">LMG 22550</strain>
    </source>
</reference>
<dbReference type="EMBL" id="QOVM01000007">
    <property type="protein sequence ID" value="RXG20792.1"/>
    <property type="molecule type" value="Genomic_DNA"/>
</dbReference>
<protein>
    <submittedName>
        <fullName evidence="1">Lipopolysaccharide kinase (Kdo/WaaP) family protein</fullName>
    </submittedName>
</protein>
<dbReference type="InterPro" id="IPR011009">
    <property type="entry name" value="Kinase-like_dom_sf"/>
</dbReference>
<keyword evidence="1" id="KW-0808">Transferase</keyword>
<comment type="caution">
    <text evidence="1">The sequence shown here is derived from an EMBL/GenBank/DDBJ whole genome shotgun (WGS) entry which is preliminary data.</text>
</comment>
<dbReference type="SUPFAM" id="SSF56112">
    <property type="entry name" value="Protein kinase-like (PK-like)"/>
    <property type="match status" value="1"/>
</dbReference>
<dbReference type="GO" id="GO:0016301">
    <property type="term" value="F:kinase activity"/>
    <property type="evidence" value="ECO:0007669"/>
    <property type="project" value="UniProtKB-KW"/>
</dbReference>
<evidence type="ECO:0000313" key="1">
    <source>
        <dbReference type="EMBL" id="RXG20792.1"/>
    </source>
</evidence>
<organism evidence="1 2">
    <name type="scientific">Leeuwenhoekiella aequorea</name>
    <dbReference type="NCBI Taxonomy" id="283736"/>
    <lineage>
        <taxon>Bacteria</taxon>
        <taxon>Pseudomonadati</taxon>
        <taxon>Bacteroidota</taxon>
        <taxon>Flavobacteriia</taxon>
        <taxon>Flavobacteriales</taxon>
        <taxon>Flavobacteriaceae</taxon>
        <taxon>Leeuwenhoekiella</taxon>
    </lineage>
</organism>
<evidence type="ECO:0000313" key="2">
    <source>
        <dbReference type="Proteomes" id="UP000289238"/>
    </source>
</evidence>
<keyword evidence="1" id="KW-0418">Kinase</keyword>